<evidence type="ECO:0000313" key="3">
    <source>
        <dbReference type="Proteomes" id="UP000821866"/>
    </source>
</evidence>
<proteinExistence type="predicted"/>
<protein>
    <submittedName>
        <fullName evidence="2">Uncharacterized protein</fullName>
    </submittedName>
</protein>
<organism evidence="2 3">
    <name type="scientific">Rhipicephalus microplus</name>
    <name type="common">Cattle tick</name>
    <name type="synonym">Boophilus microplus</name>
    <dbReference type="NCBI Taxonomy" id="6941"/>
    <lineage>
        <taxon>Eukaryota</taxon>
        <taxon>Metazoa</taxon>
        <taxon>Ecdysozoa</taxon>
        <taxon>Arthropoda</taxon>
        <taxon>Chelicerata</taxon>
        <taxon>Arachnida</taxon>
        <taxon>Acari</taxon>
        <taxon>Parasitiformes</taxon>
        <taxon>Ixodida</taxon>
        <taxon>Ixodoidea</taxon>
        <taxon>Ixodidae</taxon>
        <taxon>Rhipicephalinae</taxon>
        <taxon>Rhipicephalus</taxon>
        <taxon>Boophilus</taxon>
    </lineage>
</organism>
<dbReference type="EMBL" id="JABSTU010002942">
    <property type="protein sequence ID" value="KAH7977109.1"/>
    <property type="molecule type" value="Genomic_DNA"/>
</dbReference>
<feature type="compositionally biased region" description="Basic and acidic residues" evidence="1">
    <location>
        <begin position="8"/>
        <end position="18"/>
    </location>
</feature>
<feature type="region of interest" description="Disordered" evidence="1">
    <location>
        <begin position="1"/>
        <end position="156"/>
    </location>
</feature>
<comment type="caution">
    <text evidence="2">The sequence shown here is derived from an EMBL/GenBank/DDBJ whole genome shotgun (WGS) entry which is preliminary data.</text>
</comment>
<evidence type="ECO:0000256" key="1">
    <source>
        <dbReference type="SAM" id="MobiDB-lite"/>
    </source>
</evidence>
<sequence length="189" mass="20015">MDVAEAEEAARGTEETRKQAGLSSDDAPKRGPPADQQPEADVTGPPCTQPVGQGSLAAKERDAGERDLPTPQGAASEVDWWTGTMGKASKGGDLKSPKDLQSEKSGVQAPTSLAVASKRPHPPNSNDCPEETLAGVEEPPARGGGALRALDGDGRTPHRLRRFPAISADIHLGTPETWIYRHRQVLRFA</sequence>
<evidence type="ECO:0000313" key="2">
    <source>
        <dbReference type="EMBL" id="KAH7977109.1"/>
    </source>
</evidence>
<dbReference type="Proteomes" id="UP000821866">
    <property type="component" value="Unassembled WGS sequence"/>
</dbReference>
<gene>
    <name evidence="2" type="ORF">HPB51_027033</name>
</gene>
<dbReference type="AlphaFoldDB" id="A0A9J6D1D6"/>
<accession>A0A9J6D1D6</accession>
<feature type="compositionally biased region" description="Basic and acidic residues" evidence="1">
    <location>
        <begin position="58"/>
        <end position="68"/>
    </location>
</feature>
<reference evidence="2" key="1">
    <citation type="journal article" date="2020" name="Cell">
        <title>Large-Scale Comparative Analyses of Tick Genomes Elucidate Their Genetic Diversity and Vector Capacities.</title>
        <authorList>
            <consortium name="Tick Genome and Microbiome Consortium (TIGMIC)"/>
            <person name="Jia N."/>
            <person name="Wang J."/>
            <person name="Shi W."/>
            <person name="Du L."/>
            <person name="Sun Y."/>
            <person name="Zhan W."/>
            <person name="Jiang J.F."/>
            <person name="Wang Q."/>
            <person name="Zhang B."/>
            <person name="Ji P."/>
            <person name="Bell-Sakyi L."/>
            <person name="Cui X.M."/>
            <person name="Yuan T.T."/>
            <person name="Jiang B.G."/>
            <person name="Yang W.F."/>
            <person name="Lam T.T."/>
            <person name="Chang Q.C."/>
            <person name="Ding S.J."/>
            <person name="Wang X.J."/>
            <person name="Zhu J.G."/>
            <person name="Ruan X.D."/>
            <person name="Zhao L."/>
            <person name="Wei J.T."/>
            <person name="Ye R.Z."/>
            <person name="Que T.C."/>
            <person name="Du C.H."/>
            <person name="Zhou Y.H."/>
            <person name="Cheng J.X."/>
            <person name="Dai P.F."/>
            <person name="Guo W.B."/>
            <person name="Han X.H."/>
            <person name="Huang E.J."/>
            <person name="Li L.F."/>
            <person name="Wei W."/>
            <person name="Gao Y.C."/>
            <person name="Liu J.Z."/>
            <person name="Shao H.Z."/>
            <person name="Wang X."/>
            <person name="Wang C.C."/>
            <person name="Yang T.C."/>
            <person name="Huo Q.B."/>
            <person name="Li W."/>
            <person name="Chen H.Y."/>
            <person name="Chen S.E."/>
            <person name="Zhou L.G."/>
            <person name="Ni X.B."/>
            <person name="Tian J.H."/>
            <person name="Sheng Y."/>
            <person name="Liu T."/>
            <person name="Pan Y.S."/>
            <person name="Xia L.Y."/>
            <person name="Li J."/>
            <person name="Zhao F."/>
            <person name="Cao W.C."/>
        </authorList>
    </citation>
    <scope>NUCLEOTIDE SEQUENCE</scope>
    <source>
        <strain evidence="2">Rmic-2018</strain>
    </source>
</reference>
<name>A0A9J6D1D6_RHIMP</name>
<keyword evidence="3" id="KW-1185">Reference proteome</keyword>
<reference evidence="2" key="2">
    <citation type="submission" date="2021-09" db="EMBL/GenBank/DDBJ databases">
        <authorList>
            <person name="Jia N."/>
            <person name="Wang J."/>
            <person name="Shi W."/>
            <person name="Du L."/>
            <person name="Sun Y."/>
            <person name="Zhan W."/>
            <person name="Jiang J."/>
            <person name="Wang Q."/>
            <person name="Zhang B."/>
            <person name="Ji P."/>
            <person name="Sakyi L.B."/>
            <person name="Cui X."/>
            <person name="Yuan T."/>
            <person name="Jiang B."/>
            <person name="Yang W."/>
            <person name="Lam T.T.-Y."/>
            <person name="Chang Q."/>
            <person name="Ding S."/>
            <person name="Wang X."/>
            <person name="Zhu J."/>
            <person name="Ruan X."/>
            <person name="Zhao L."/>
            <person name="Wei J."/>
            <person name="Que T."/>
            <person name="Du C."/>
            <person name="Cheng J."/>
            <person name="Dai P."/>
            <person name="Han X."/>
            <person name="Huang E."/>
            <person name="Gao Y."/>
            <person name="Liu J."/>
            <person name="Shao H."/>
            <person name="Ye R."/>
            <person name="Li L."/>
            <person name="Wei W."/>
            <person name="Wang X."/>
            <person name="Wang C."/>
            <person name="Huo Q."/>
            <person name="Li W."/>
            <person name="Guo W."/>
            <person name="Chen H."/>
            <person name="Chen S."/>
            <person name="Zhou L."/>
            <person name="Zhou L."/>
            <person name="Ni X."/>
            <person name="Tian J."/>
            <person name="Zhou Y."/>
            <person name="Sheng Y."/>
            <person name="Liu T."/>
            <person name="Pan Y."/>
            <person name="Xia L."/>
            <person name="Li J."/>
            <person name="Zhao F."/>
            <person name="Cao W."/>
        </authorList>
    </citation>
    <scope>NUCLEOTIDE SEQUENCE</scope>
    <source>
        <strain evidence="2">Rmic-2018</strain>
        <tissue evidence="2">Larvae</tissue>
    </source>
</reference>
<feature type="compositionally biased region" description="Basic and acidic residues" evidence="1">
    <location>
        <begin position="90"/>
        <end position="102"/>
    </location>
</feature>